<evidence type="ECO:0000313" key="2">
    <source>
        <dbReference type="EMBL" id="MCP2732519.1"/>
    </source>
</evidence>
<keyword evidence="1" id="KW-0472">Membrane</keyword>
<gene>
    <name evidence="2" type="ORF">NJ959_29235</name>
</gene>
<dbReference type="EMBL" id="JAMZMM010000634">
    <property type="protein sequence ID" value="MCP2732519.1"/>
    <property type="molecule type" value="Genomic_DNA"/>
</dbReference>
<sequence>THHKSKKTEKLTMILPLTVSLLSTVFVIYNLVFLKPFYPDLVARNMTQEPRVPMMMVVGYNNLQDVALGLSFALALNRLNSDINLNNPNRSIVFLNNKHGYNTVWQKLADLPVYPVNRLHLWIFAPGLRRRDYPPQLTIANQKLCSLDSAQSYRLEISHRLYRCH</sequence>
<keyword evidence="1" id="KW-1133">Transmembrane helix</keyword>
<comment type="caution">
    <text evidence="2">The sequence shown here is derived from an EMBL/GenBank/DDBJ whole genome shotgun (WGS) entry which is preliminary data.</text>
</comment>
<dbReference type="AlphaFoldDB" id="A0AAE3GXU2"/>
<organism evidence="2 3">
    <name type="scientific">Limnofasciculus baicalensis BBK-W-15</name>
    <dbReference type="NCBI Taxonomy" id="2699891"/>
    <lineage>
        <taxon>Bacteria</taxon>
        <taxon>Bacillati</taxon>
        <taxon>Cyanobacteriota</taxon>
        <taxon>Cyanophyceae</taxon>
        <taxon>Coleofasciculales</taxon>
        <taxon>Coleofasciculaceae</taxon>
        <taxon>Limnofasciculus</taxon>
        <taxon>Limnofasciculus baicalensis</taxon>
    </lineage>
</organism>
<keyword evidence="3" id="KW-1185">Reference proteome</keyword>
<feature type="non-terminal residue" evidence="2">
    <location>
        <position position="1"/>
    </location>
</feature>
<dbReference type="Proteomes" id="UP001204953">
    <property type="component" value="Unassembled WGS sequence"/>
</dbReference>
<proteinExistence type="predicted"/>
<evidence type="ECO:0000313" key="3">
    <source>
        <dbReference type="Proteomes" id="UP001204953"/>
    </source>
</evidence>
<reference evidence="2" key="1">
    <citation type="submission" date="2022-06" db="EMBL/GenBank/DDBJ databases">
        <title>New cyanobacteria of genus Symplocastrum in benthos of Lake Baikal.</title>
        <authorList>
            <person name="Sorokovikova E."/>
            <person name="Tikhonova I."/>
            <person name="Krasnopeev A."/>
            <person name="Evseev P."/>
            <person name="Gladkikh A."/>
            <person name="Belykh O."/>
        </authorList>
    </citation>
    <scope>NUCLEOTIDE SEQUENCE</scope>
    <source>
        <strain evidence="2">BBK-W-15</strain>
    </source>
</reference>
<name>A0AAE3GXU2_9CYAN</name>
<accession>A0AAE3GXU2</accession>
<keyword evidence="1" id="KW-0812">Transmembrane</keyword>
<feature type="transmembrane region" description="Helical" evidence="1">
    <location>
        <begin position="54"/>
        <end position="76"/>
    </location>
</feature>
<protein>
    <submittedName>
        <fullName evidence="2">Uncharacterized protein</fullName>
    </submittedName>
</protein>
<feature type="transmembrane region" description="Helical" evidence="1">
    <location>
        <begin position="12"/>
        <end position="34"/>
    </location>
</feature>
<evidence type="ECO:0000256" key="1">
    <source>
        <dbReference type="SAM" id="Phobius"/>
    </source>
</evidence>